<dbReference type="RefSeq" id="WP_023447444.1">
    <property type="nucleotide sequence ID" value="NZ_AWGB01000070.1"/>
</dbReference>
<name>V4NNJ7_9CAUL</name>
<dbReference type="SUPFAM" id="SSF53474">
    <property type="entry name" value="alpha/beta-Hydrolases"/>
    <property type="match status" value="1"/>
</dbReference>
<dbReference type="Pfam" id="PF12697">
    <property type="entry name" value="Abhydrolase_6"/>
    <property type="match status" value="1"/>
</dbReference>
<organism evidence="2 3">
    <name type="scientific">Asticcacaulis benevestitus DSM 16100 = ATCC BAA-896</name>
    <dbReference type="NCBI Taxonomy" id="1121022"/>
    <lineage>
        <taxon>Bacteria</taxon>
        <taxon>Pseudomonadati</taxon>
        <taxon>Pseudomonadota</taxon>
        <taxon>Alphaproteobacteria</taxon>
        <taxon>Caulobacterales</taxon>
        <taxon>Caulobacteraceae</taxon>
        <taxon>Asticcacaulis</taxon>
    </lineage>
</organism>
<dbReference type="InterPro" id="IPR000073">
    <property type="entry name" value="AB_hydrolase_1"/>
</dbReference>
<reference evidence="2 3" key="1">
    <citation type="journal article" date="2014" name="Nature">
        <title>Sequential evolution of bacterial morphology by co-option of a developmental regulator.</title>
        <authorList>
            <person name="Jiang C."/>
            <person name="Brown P.J."/>
            <person name="Ducret A."/>
            <person name="Brun Y.V."/>
        </authorList>
    </citation>
    <scope>NUCLEOTIDE SEQUENCE [LARGE SCALE GENOMIC DNA]</scope>
    <source>
        <strain evidence="2 3">DSM 16100</strain>
    </source>
</reference>
<dbReference type="AlphaFoldDB" id="V4NNJ7"/>
<evidence type="ECO:0000313" key="2">
    <source>
        <dbReference type="EMBL" id="ESQ83402.1"/>
    </source>
</evidence>
<comment type="caution">
    <text evidence="2">The sequence shown here is derived from an EMBL/GenBank/DDBJ whole genome shotgun (WGS) entry which is preliminary data.</text>
</comment>
<accession>V4NNJ7</accession>
<evidence type="ECO:0000313" key="3">
    <source>
        <dbReference type="Proteomes" id="UP000017837"/>
    </source>
</evidence>
<dbReference type="InterPro" id="IPR029058">
    <property type="entry name" value="AB_hydrolase_fold"/>
</dbReference>
<dbReference type="eggNOG" id="COG1075">
    <property type="taxonomic scope" value="Bacteria"/>
</dbReference>
<dbReference type="EMBL" id="AWGB01000070">
    <property type="protein sequence ID" value="ESQ83402.1"/>
    <property type="molecule type" value="Genomic_DNA"/>
</dbReference>
<dbReference type="PANTHER" id="PTHR37946">
    <property type="entry name" value="SLL1969 PROTEIN"/>
    <property type="match status" value="1"/>
</dbReference>
<dbReference type="Gene3D" id="3.40.50.1820">
    <property type="entry name" value="alpha/beta hydrolase"/>
    <property type="match status" value="1"/>
</dbReference>
<protein>
    <recommendedName>
        <fullName evidence="1">AB hydrolase-1 domain-containing protein</fullName>
    </recommendedName>
</protein>
<dbReference type="PANTHER" id="PTHR37946:SF1">
    <property type="entry name" value="SLL1969 PROTEIN"/>
    <property type="match status" value="1"/>
</dbReference>
<dbReference type="Proteomes" id="UP000017837">
    <property type="component" value="Unassembled WGS sequence"/>
</dbReference>
<feature type="domain" description="AB hydrolase-1" evidence="1">
    <location>
        <begin position="8"/>
        <end position="132"/>
    </location>
</feature>
<dbReference type="STRING" id="1121022.GCA_000376105_02851"/>
<sequence length="149" mass="16259">MKRIGDSVVLLHGTGRTPRSLRGLEIRLQRAGFQTLNLAYPWRRLDIVGLANYVADALDAEGIFNGCNRLHFVTHSMGGLVAACLLGRLRTRIPVEVGRVVMLGPPLRGSEVADALSGFSPYRWLYGPAGLDLTTSSDLLEGIRPDYAL</sequence>
<gene>
    <name evidence="2" type="ORF">ABENE_20255</name>
</gene>
<feature type="non-terminal residue" evidence="2">
    <location>
        <position position="149"/>
    </location>
</feature>
<proteinExistence type="predicted"/>
<keyword evidence="3" id="KW-1185">Reference proteome</keyword>
<evidence type="ECO:0000259" key="1">
    <source>
        <dbReference type="Pfam" id="PF12697"/>
    </source>
</evidence>